<dbReference type="NCBIfam" id="TIGR00506">
    <property type="entry name" value="ribB"/>
    <property type="match status" value="1"/>
</dbReference>
<keyword evidence="15" id="KW-1185">Reference proteome</keyword>
<evidence type="ECO:0000256" key="11">
    <source>
        <dbReference type="ARBA" id="ARBA00060730"/>
    </source>
</evidence>
<evidence type="ECO:0000313" key="14">
    <source>
        <dbReference type="EMBL" id="OMJ10184.1"/>
    </source>
</evidence>
<protein>
    <recommendedName>
        <fullName evidence="4 12">3,4-dihydroxy-2-butanone 4-phosphate synthase</fullName>
        <shortName evidence="12">DHBP synthase</shortName>
        <ecNumber evidence="3 12">4.1.99.12</ecNumber>
    </recommendedName>
</protein>
<dbReference type="GO" id="GO:0009231">
    <property type="term" value="P:riboflavin biosynthetic process"/>
    <property type="evidence" value="ECO:0007669"/>
    <property type="project" value="UniProtKB-UniPathway"/>
</dbReference>
<comment type="catalytic activity">
    <reaction evidence="12">
        <text>D-ribulose 5-phosphate = (2S)-2-hydroxy-3-oxobutyl phosphate + formate + H(+)</text>
        <dbReference type="Rhea" id="RHEA:18457"/>
        <dbReference type="ChEBI" id="CHEBI:15378"/>
        <dbReference type="ChEBI" id="CHEBI:15740"/>
        <dbReference type="ChEBI" id="CHEBI:58121"/>
        <dbReference type="ChEBI" id="CHEBI:58830"/>
        <dbReference type="EC" id="4.1.99.12"/>
    </reaction>
</comment>
<evidence type="ECO:0000256" key="12">
    <source>
        <dbReference type="RuleBase" id="RU003843"/>
    </source>
</evidence>
<dbReference type="STRING" id="133412.A0A1R1X6D1"/>
<evidence type="ECO:0000313" key="13">
    <source>
        <dbReference type="EMBL" id="OMJ08699.1"/>
    </source>
</evidence>
<evidence type="ECO:0000256" key="2">
    <source>
        <dbReference type="ARBA" id="ARBA00011738"/>
    </source>
</evidence>
<dbReference type="GO" id="GO:0005758">
    <property type="term" value="C:mitochondrial intermembrane space"/>
    <property type="evidence" value="ECO:0007669"/>
    <property type="project" value="TreeGrafter"/>
</dbReference>
<dbReference type="InterPro" id="IPR017945">
    <property type="entry name" value="DHBP_synth_RibB-like_a/b_dom"/>
</dbReference>
<accession>A0A1R1X6D1</accession>
<dbReference type="Proteomes" id="UP000187283">
    <property type="component" value="Unassembled WGS sequence"/>
</dbReference>
<evidence type="ECO:0000256" key="1">
    <source>
        <dbReference type="ARBA" id="ARBA00004904"/>
    </source>
</evidence>
<dbReference type="HAMAP" id="MF_00180">
    <property type="entry name" value="RibB"/>
    <property type="match status" value="1"/>
</dbReference>
<evidence type="ECO:0000256" key="10">
    <source>
        <dbReference type="ARBA" id="ARBA00023239"/>
    </source>
</evidence>
<dbReference type="PANTHER" id="PTHR21327">
    <property type="entry name" value="GTP CYCLOHYDROLASE II-RELATED"/>
    <property type="match status" value="1"/>
</dbReference>
<dbReference type="Gene3D" id="3.90.870.10">
    <property type="entry name" value="DHBP synthase"/>
    <property type="match status" value="1"/>
</dbReference>
<proteinExistence type="inferred from homology"/>
<dbReference type="GO" id="GO:0005829">
    <property type="term" value="C:cytosol"/>
    <property type="evidence" value="ECO:0007669"/>
    <property type="project" value="TreeGrafter"/>
</dbReference>
<evidence type="ECO:0000256" key="3">
    <source>
        <dbReference type="ARBA" id="ARBA00012153"/>
    </source>
</evidence>
<comment type="caution">
    <text evidence="14">The sequence shown here is derived from an EMBL/GenBank/DDBJ whole genome shotgun (WGS) entry which is preliminary data.</text>
</comment>
<comment type="function">
    <text evidence="12">Catalyzes the conversion of D-ribulose 5-phosphate to formate and 3,4-dihydroxy-2-butanone 4-phosphate.</text>
</comment>
<dbReference type="SUPFAM" id="SSF55821">
    <property type="entry name" value="YrdC/RibB"/>
    <property type="match status" value="1"/>
</dbReference>
<dbReference type="AlphaFoldDB" id="A0A1R1X6D1"/>
<dbReference type="EC" id="4.1.99.12" evidence="3 12"/>
<comment type="pathway">
    <text evidence="1 12">Cofactor biosynthesis; riboflavin biosynthesis; 2-hydroxy-3-oxobutyl phosphate from D-ribulose 5-phosphate: step 1/1.</text>
</comment>
<dbReference type="Pfam" id="PF00926">
    <property type="entry name" value="DHBP_synthase"/>
    <property type="match status" value="1"/>
</dbReference>
<gene>
    <name evidence="14" type="ORF">AYI70_g10479</name>
    <name evidence="13" type="ORF">AYI70_g11374</name>
</gene>
<keyword evidence="6 12" id="KW-0479">Metal-binding</keyword>
<evidence type="ECO:0000313" key="15">
    <source>
        <dbReference type="Proteomes" id="UP000187283"/>
    </source>
</evidence>
<comment type="subunit">
    <text evidence="2 12">Homodimer.</text>
</comment>
<evidence type="ECO:0000256" key="4">
    <source>
        <dbReference type="ARBA" id="ARBA00018836"/>
    </source>
</evidence>
<dbReference type="GO" id="GO:0046872">
    <property type="term" value="F:metal ion binding"/>
    <property type="evidence" value="ECO:0007669"/>
    <property type="project" value="UniProtKB-KW"/>
</dbReference>
<evidence type="ECO:0000256" key="5">
    <source>
        <dbReference type="ARBA" id="ARBA00022619"/>
    </source>
</evidence>
<organism evidence="14 15">
    <name type="scientific">Smittium culicis</name>
    <dbReference type="NCBI Taxonomy" id="133412"/>
    <lineage>
        <taxon>Eukaryota</taxon>
        <taxon>Fungi</taxon>
        <taxon>Fungi incertae sedis</taxon>
        <taxon>Zoopagomycota</taxon>
        <taxon>Kickxellomycotina</taxon>
        <taxon>Harpellomycetes</taxon>
        <taxon>Harpellales</taxon>
        <taxon>Legeriomycetaceae</taxon>
        <taxon>Smittium</taxon>
    </lineage>
</organism>
<comment type="similarity">
    <text evidence="11 12">Belongs to the DHBP synthase family.</text>
</comment>
<reference evidence="14 15" key="1">
    <citation type="submission" date="2017-01" db="EMBL/GenBank/DDBJ databases">
        <authorList>
            <person name="Mah S.A."/>
            <person name="Swanson W.J."/>
            <person name="Moy G.W."/>
            <person name="Vacquier V.D."/>
        </authorList>
    </citation>
    <scope>NUCLEOTIDE SEQUENCE [LARGE SCALE GENOMIC DNA]</scope>
    <source>
        <strain evidence="14 15">GSMNP</strain>
    </source>
</reference>
<dbReference type="InterPro" id="IPR000422">
    <property type="entry name" value="DHBP_synthase_RibB"/>
</dbReference>
<dbReference type="PANTHER" id="PTHR21327:SF18">
    <property type="entry name" value="3,4-DIHYDROXY-2-BUTANONE 4-PHOSPHATE SYNTHASE"/>
    <property type="match status" value="1"/>
</dbReference>
<keyword evidence="9 12" id="KW-0464">Manganese</keyword>
<keyword evidence="7 12" id="KW-0460">Magnesium</keyword>
<keyword evidence="5 12" id="KW-0686">Riboflavin biosynthesis</keyword>
<keyword evidence="10 12" id="KW-0456">Lyase</keyword>
<evidence type="ECO:0000256" key="7">
    <source>
        <dbReference type="ARBA" id="ARBA00022842"/>
    </source>
</evidence>
<dbReference type="UniPathway" id="UPA00275">
    <property type="reaction ID" value="UER00399"/>
</dbReference>
<dbReference type="EMBL" id="LSSN01005119">
    <property type="protein sequence ID" value="OMJ10184.1"/>
    <property type="molecule type" value="Genomic_DNA"/>
</dbReference>
<evidence type="ECO:0000256" key="6">
    <source>
        <dbReference type="ARBA" id="ARBA00022723"/>
    </source>
</evidence>
<dbReference type="GO" id="GO:0008686">
    <property type="term" value="F:3,4-dihydroxy-2-butanone-4-phosphate synthase activity"/>
    <property type="evidence" value="ECO:0007669"/>
    <property type="project" value="UniProtKB-EC"/>
</dbReference>
<dbReference type="EMBL" id="LSSN01005713">
    <property type="protein sequence ID" value="OMJ08699.1"/>
    <property type="molecule type" value="Genomic_DNA"/>
</dbReference>
<sequence>MALFDSIELAIQDIKNGKPVIVVDNEDRENEGDIIFAAEKSTPELMAFTIRHTSGFICCSLEPSRLQQLELPHMVANNTDPKRTQYAITVDAKEKTSTGISAHDRSMTVNKLASPTTTTDDFYKPGHVLPLYADPRGVVGRQGHTEAAVDLCKLAGLYPAGVLCELVNDDGSMKRRNDCREFANTHNLKLISIEQILDFISQKSN</sequence>
<dbReference type="FunFam" id="3.90.870.10:FF:000002">
    <property type="entry name" value="3,4-dihydroxy-2-butanone 4-phosphate synthase"/>
    <property type="match status" value="1"/>
</dbReference>
<keyword evidence="8" id="KW-0318">Glutathionylation</keyword>
<name>A0A1R1X6D1_9FUNG</name>
<evidence type="ECO:0000256" key="9">
    <source>
        <dbReference type="ARBA" id="ARBA00023211"/>
    </source>
</evidence>
<comment type="cofactor">
    <cofactor evidence="12">
        <name>Mg(2+)</name>
        <dbReference type="ChEBI" id="CHEBI:18420"/>
    </cofactor>
    <cofactor evidence="12">
        <name>Mn(2+)</name>
        <dbReference type="ChEBI" id="CHEBI:29035"/>
    </cofactor>
    <text evidence="12">Binds 2 divalent metal cations per subunit. Magnesium or manganese.</text>
</comment>
<evidence type="ECO:0000256" key="8">
    <source>
        <dbReference type="ARBA" id="ARBA00023206"/>
    </source>
</evidence>
<dbReference type="OrthoDB" id="60371at2759"/>